<evidence type="ECO:0000313" key="1">
    <source>
        <dbReference type="EMBL" id="MFC5654480.1"/>
    </source>
</evidence>
<comment type="caution">
    <text evidence="1">The sequence shown here is derived from an EMBL/GenBank/DDBJ whole genome shotgun (WGS) entry which is preliminary data.</text>
</comment>
<proteinExistence type="predicted"/>
<sequence>MHACKDRTHRPQWVVVQRNFNRSAFNGYRVTPSAYSLIRCTTVDCRKVWRTKAAFVNALPDACAGCGRPADTRCRICRQSHCRPCLTDHHHEGYGTPTD</sequence>
<dbReference type="EMBL" id="JBHSOE010000003">
    <property type="protein sequence ID" value="MFC5654480.1"/>
    <property type="molecule type" value="Genomic_DNA"/>
</dbReference>
<gene>
    <name evidence="1" type="ORF">ACFP3J_03100</name>
</gene>
<keyword evidence="2" id="KW-1185">Reference proteome</keyword>
<accession>A0ABW0W8G7</accession>
<name>A0ABW0W8G7_STRNO</name>
<evidence type="ECO:0000313" key="2">
    <source>
        <dbReference type="Proteomes" id="UP001596065"/>
    </source>
</evidence>
<reference evidence="2" key="1">
    <citation type="journal article" date="2019" name="Int. J. Syst. Evol. Microbiol.">
        <title>The Global Catalogue of Microorganisms (GCM) 10K type strain sequencing project: providing services to taxonomists for standard genome sequencing and annotation.</title>
        <authorList>
            <consortium name="The Broad Institute Genomics Platform"/>
            <consortium name="The Broad Institute Genome Sequencing Center for Infectious Disease"/>
            <person name="Wu L."/>
            <person name="Ma J."/>
        </authorList>
    </citation>
    <scope>NUCLEOTIDE SEQUENCE [LARGE SCALE GENOMIC DNA]</scope>
    <source>
        <strain evidence="2">KCTC 5701</strain>
    </source>
</reference>
<organism evidence="1 2">
    <name type="scientific">Streptomyces nogalater</name>
    <dbReference type="NCBI Taxonomy" id="38314"/>
    <lineage>
        <taxon>Bacteria</taxon>
        <taxon>Bacillati</taxon>
        <taxon>Actinomycetota</taxon>
        <taxon>Actinomycetes</taxon>
        <taxon>Kitasatosporales</taxon>
        <taxon>Streptomycetaceae</taxon>
        <taxon>Streptomyces</taxon>
    </lineage>
</organism>
<dbReference type="Proteomes" id="UP001596065">
    <property type="component" value="Unassembled WGS sequence"/>
</dbReference>
<protein>
    <submittedName>
        <fullName evidence="1">Uncharacterized protein</fullName>
    </submittedName>
</protein>
<dbReference type="RefSeq" id="WP_344347249.1">
    <property type="nucleotide sequence ID" value="NZ_BAAASM010000009.1"/>
</dbReference>